<dbReference type="Proteomes" id="UP001234297">
    <property type="component" value="Chromosome 8"/>
</dbReference>
<gene>
    <name evidence="1" type="ORF">MRB53_025898</name>
</gene>
<protein>
    <submittedName>
        <fullName evidence="1">Uncharacterized protein</fullName>
    </submittedName>
</protein>
<organism evidence="1 2">
    <name type="scientific">Persea americana</name>
    <name type="common">Avocado</name>
    <dbReference type="NCBI Taxonomy" id="3435"/>
    <lineage>
        <taxon>Eukaryota</taxon>
        <taxon>Viridiplantae</taxon>
        <taxon>Streptophyta</taxon>
        <taxon>Embryophyta</taxon>
        <taxon>Tracheophyta</taxon>
        <taxon>Spermatophyta</taxon>
        <taxon>Magnoliopsida</taxon>
        <taxon>Magnoliidae</taxon>
        <taxon>Laurales</taxon>
        <taxon>Lauraceae</taxon>
        <taxon>Persea</taxon>
    </lineage>
</organism>
<proteinExistence type="predicted"/>
<sequence>MTILASECGAQDTSCINQLAPCLNYLNLTSGRPSNDCCDPLTSVIKSNPKCLCSLISSNTASSGINVTQAMLLPSKCGVNVNSGICSVSSSPNNRSSTEPNSGTRFSFGDILFAAMPPLIIQAFWA</sequence>
<name>A0ACC2LGE2_PERAE</name>
<comment type="caution">
    <text evidence="1">The sequence shown here is derived from an EMBL/GenBank/DDBJ whole genome shotgun (WGS) entry which is preliminary data.</text>
</comment>
<keyword evidence="2" id="KW-1185">Reference proteome</keyword>
<accession>A0ACC2LGE2</accession>
<evidence type="ECO:0000313" key="2">
    <source>
        <dbReference type="Proteomes" id="UP001234297"/>
    </source>
</evidence>
<dbReference type="EMBL" id="CM056816">
    <property type="protein sequence ID" value="KAJ8632562.1"/>
    <property type="molecule type" value="Genomic_DNA"/>
</dbReference>
<reference evidence="1 2" key="1">
    <citation type="journal article" date="2022" name="Hortic Res">
        <title>A haplotype resolved chromosomal level avocado genome allows analysis of novel avocado genes.</title>
        <authorList>
            <person name="Nath O."/>
            <person name="Fletcher S.J."/>
            <person name="Hayward A."/>
            <person name="Shaw L.M."/>
            <person name="Masouleh A.K."/>
            <person name="Furtado A."/>
            <person name="Henry R.J."/>
            <person name="Mitter N."/>
        </authorList>
    </citation>
    <scope>NUCLEOTIDE SEQUENCE [LARGE SCALE GENOMIC DNA]</scope>
    <source>
        <strain evidence="2">cv. Hass</strain>
    </source>
</reference>
<evidence type="ECO:0000313" key="1">
    <source>
        <dbReference type="EMBL" id="KAJ8632562.1"/>
    </source>
</evidence>